<dbReference type="Proteomes" id="UP001189303">
    <property type="component" value="Unassembled WGS sequence"/>
</dbReference>
<gene>
    <name evidence="1" type="ORF">R38712_04771</name>
</gene>
<dbReference type="Gene3D" id="1.20.1600.10">
    <property type="entry name" value="Outer membrane efflux proteins (OEP)"/>
    <property type="match status" value="1"/>
</dbReference>
<reference evidence="1 2" key="1">
    <citation type="submission" date="2023-07" db="EMBL/GenBank/DDBJ databases">
        <authorList>
            <person name="Peeters C."/>
        </authorList>
    </citation>
    <scope>NUCLEOTIDE SEQUENCE [LARGE SCALE GENOMIC DNA]</scope>
    <source>
        <strain evidence="1 2">R-38712</strain>
    </source>
</reference>
<sequence length="54" mass="5678">MQKMGGYAAGGVTTLALLDAQRQADQATLEQVQSRADRLLNCAALMQALGGGWQ</sequence>
<evidence type="ECO:0000313" key="2">
    <source>
        <dbReference type="Proteomes" id="UP001189303"/>
    </source>
</evidence>
<name>A0ABN9IAU9_RALPI</name>
<proteinExistence type="predicted"/>
<evidence type="ECO:0000313" key="1">
    <source>
        <dbReference type="EMBL" id="CAJ0731579.1"/>
    </source>
</evidence>
<dbReference type="EMBL" id="CATWFT010000023">
    <property type="protein sequence ID" value="CAJ0731579.1"/>
    <property type="molecule type" value="Genomic_DNA"/>
</dbReference>
<organism evidence="1 2">
    <name type="scientific">Ralstonia pickettii</name>
    <name type="common">Burkholderia pickettii</name>
    <dbReference type="NCBI Taxonomy" id="329"/>
    <lineage>
        <taxon>Bacteria</taxon>
        <taxon>Pseudomonadati</taxon>
        <taxon>Pseudomonadota</taxon>
        <taxon>Betaproteobacteria</taxon>
        <taxon>Burkholderiales</taxon>
        <taxon>Burkholderiaceae</taxon>
        <taxon>Ralstonia</taxon>
    </lineage>
</organism>
<keyword evidence="2" id="KW-1185">Reference proteome</keyword>
<dbReference type="SUPFAM" id="SSF56954">
    <property type="entry name" value="Outer membrane efflux proteins (OEP)"/>
    <property type="match status" value="1"/>
</dbReference>
<accession>A0ABN9IAU9</accession>
<comment type="caution">
    <text evidence="1">The sequence shown here is derived from an EMBL/GenBank/DDBJ whole genome shotgun (WGS) entry which is preliminary data.</text>
</comment>
<protein>
    <submittedName>
        <fullName evidence="1">Uncharacterized protein</fullName>
    </submittedName>
</protein>